<sequence length="111" mass="12782">MFILNLIKQRAQRHIENKRIKRNARLHKEIEIANAHVDFSLEQIRDVIAHEEQELARMFVLSPNKKQQQILVAGLHKARNLISARAKAAAKYEKMASIVNTPVVILQKKVA</sequence>
<keyword evidence="2" id="KW-1185">Reference proteome</keyword>
<protein>
    <submittedName>
        <fullName evidence="1">Uncharacterized protein</fullName>
    </submittedName>
</protein>
<dbReference type="Proteomes" id="UP000244948">
    <property type="component" value="Unassembled WGS sequence"/>
</dbReference>
<accession>A0A2U2AJT0</accession>
<organism evidence="1 2">
    <name type="scientific">Ignatzschineria indica</name>
    <dbReference type="NCBI Taxonomy" id="472583"/>
    <lineage>
        <taxon>Bacteria</taxon>
        <taxon>Pseudomonadati</taxon>
        <taxon>Pseudomonadota</taxon>
        <taxon>Gammaproteobacteria</taxon>
        <taxon>Cardiobacteriales</taxon>
        <taxon>Ignatzschineriaceae</taxon>
        <taxon>Ignatzschineria</taxon>
    </lineage>
</organism>
<reference evidence="1 2" key="1">
    <citation type="journal article" date="2018" name="Genome Announc.">
        <title>Ignatzschineria cameli sp. nov., isolated from necrotic foot tissue of dromedaries (Camelus dromedarius) and associated maggots (Wohlfahrtia species) in Dubai.</title>
        <authorList>
            <person name="Tsang C.C."/>
            <person name="Tang J.Y."/>
            <person name="Fong J.Y."/>
            <person name="Kinne J."/>
            <person name="Lee H.H."/>
            <person name="Joseph M."/>
            <person name="Jose S."/>
            <person name="Schuster R.K."/>
            <person name="Tang Y."/>
            <person name="Sivakumar S."/>
            <person name="Chen J.H."/>
            <person name="Teng J.L."/>
            <person name="Lau S.K."/>
            <person name="Wernery U."/>
            <person name="Woo P.C."/>
        </authorList>
    </citation>
    <scope>NUCLEOTIDE SEQUENCE [LARGE SCALE GENOMIC DNA]</scope>
    <source>
        <strain evidence="1 2">KCTC 22643</strain>
    </source>
</reference>
<name>A0A2U2AJT0_9GAMM</name>
<evidence type="ECO:0000313" key="1">
    <source>
        <dbReference type="EMBL" id="PWD83088.1"/>
    </source>
</evidence>
<dbReference type="RefSeq" id="WP_109236302.1">
    <property type="nucleotide sequence ID" value="NZ_BMXZ01000002.1"/>
</dbReference>
<gene>
    <name evidence="1" type="ORF">DC082_06605</name>
</gene>
<evidence type="ECO:0000313" key="2">
    <source>
        <dbReference type="Proteomes" id="UP000244948"/>
    </source>
</evidence>
<dbReference type="AlphaFoldDB" id="A0A2U2AJT0"/>
<proteinExistence type="predicted"/>
<dbReference type="EMBL" id="QEWR01000003">
    <property type="protein sequence ID" value="PWD83088.1"/>
    <property type="molecule type" value="Genomic_DNA"/>
</dbReference>
<comment type="caution">
    <text evidence="1">The sequence shown here is derived from an EMBL/GenBank/DDBJ whole genome shotgun (WGS) entry which is preliminary data.</text>
</comment>